<proteinExistence type="predicted"/>
<name>A0A7J7LVY4_9MAGN</name>
<evidence type="ECO:0000313" key="1">
    <source>
        <dbReference type="EMBL" id="KAF6146821.1"/>
    </source>
</evidence>
<organism evidence="1 2">
    <name type="scientific">Kingdonia uniflora</name>
    <dbReference type="NCBI Taxonomy" id="39325"/>
    <lineage>
        <taxon>Eukaryota</taxon>
        <taxon>Viridiplantae</taxon>
        <taxon>Streptophyta</taxon>
        <taxon>Embryophyta</taxon>
        <taxon>Tracheophyta</taxon>
        <taxon>Spermatophyta</taxon>
        <taxon>Magnoliopsida</taxon>
        <taxon>Ranunculales</taxon>
        <taxon>Circaeasteraceae</taxon>
        <taxon>Kingdonia</taxon>
    </lineage>
</organism>
<keyword evidence="2" id="KW-1185">Reference proteome</keyword>
<gene>
    <name evidence="1" type="ORF">GIB67_018474</name>
</gene>
<comment type="caution">
    <text evidence="1">The sequence shown here is derived from an EMBL/GenBank/DDBJ whole genome shotgun (WGS) entry which is preliminary data.</text>
</comment>
<accession>A0A7J7LVY4</accession>
<reference evidence="1 2" key="1">
    <citation type="journal article" date="2020" name="IScience">
        <title>Genome Sequencing of the Endangered Kingdonia uniflora (Circaeasteraceae, Ranunculales) Reveals Potential Mechanisms of Evolutionary Specialization.</title>
        <authorList>
            <person name="Sun Y."/>
            <person name="Deng T."/>
            <person name="Zhang A."/>
            <person name="Moore M.J."/>
            <person name="Landis J.B."/>
            <person name="Lin N."/>
            <person name="Zhang H."/>
            <person name="Zhang X."/>
            <person name="Huang J."/>
            <person name="Zhang X."/>
            <person name="Sun H."/>
            <person name="Wang H."/>
        </authorList>
    </citation>
    <scope>NUCLEOTIDE SEQUENCE [LARGE SCALE GENOMIC DNA]</scope>
    <source>
        <strain evidence="1">TB1705</strain>
        <tissue evidence="1">Leaf</tissue>
    </source>
</reference>
<protein>
    <submittedName>
        <fullName evidence="1">Uncharacterized protein</fullName>
    </submittedName>
</protein>
<dbReference type="AlphaFoldDB" id="A0A7J7LVY4"/>
<dbReference type="Proteomes" id="UP000541444">
    <property type="component" value="Unassembled WGS sequence"/>
</dbReference>
<evidence type="ECO:0000313" key="2">
    <source>
        <dbReference type="Proteomes" id="UP000541444"/>
    </source>
</evidence>
<dbReference type="EMBL" id="JACGCM010001954">
    <property type="protein sequence ID" value="KAF6146821.1"/>
    <property type="molecule type" value="Genomic_DNA"/>
</dbReference>
<sequence>MFMSLPARLSLRNLFYVSLALIEVCLTTAVNRYDTRLYLASHKVYGGKTRLLSKEKGDKIEGKASLLAVLDYYVSMQSKIFISASPHNRHSALVYSASQMMQMIILLITGTYKDGGYFAPS</sequence>